<name>A0A8S0ZYH0_ARCPL</name>
<evidence type="ECO:0000256" key="5">
    <source>
        <dbReference type="RuleBase" id="RU362059"/>
    </source>
</evidence>
<dbReference type="Proteomes" id="UP000494256">
    <property type="component" value="Unassembled WGS sequence"/>
</dbReference>
<evidence type="ECO:0000313" key="7">
    <source>
        <dbReference type="Proteomes" id="UP000494256"/>
    </source>
</evidence>
<evidence type="ECO:0000256" key="1">
    <source>
        <dbReference type="ARBA" id="ARBA00009995"/>
    </source>
</evidence>
<dbReference type="InterPro" id="IPR050271">
    <property type="entry name" value="UDP-glycosyltransferase"/>
</dbReference>
<dbReference type="Pfam" id="PF00201">
    <property type="entry name" value="UDPGT"/>
    <property type="match status" value="1"/>
</dbReference>
<gene>
    <name evidence="6" type="ORF">APLA_LOCUS8318</name>
</gene>
<dbReference type="InterPro" id="IPR002213">
    <property type="entry name" value="UDP_glucos_trans"/>
</dbReference>
<protein>
    <recommendedName>
        <fullName evidence="5">UDP-glucuronosyltransferase</fullName>
        <ecNumber evidence="5">2.4.1.17</ecNumber>
    </recommendedName>
</protein>
<dbReference type="EC" id="2.4.1.17" evidence="5"/>
<comment type="catalytic activity">
    <reaction evidence="5">
        <text>glucuronate acceptor + UDP-alpha-D-glucuronate = acceptor beta-D-glucuronoside + UDP + H(+)</text>
        <dbReference type="Rhea" id="RHEA:21032"/>
        <dbReference type="ChEBI" id="CHEBI:15378"/>
        <dbReference type="ChEBI" id="CHEBI:58052"/>
        <dbReference type="ChEBI" id="CHEBI:58223"/>
        <dbReference type="ChEBI" id="CHEBI:132367"/>
        <dbReference type="ChEBI" id="CHEBI:132368"/>
        <dbReference type="EC" id="2.4.1.17"/>
    </reaction>
</comment>
<dbReference type="InterPro" id="IPR035595">
    <property type="entry name" value="UDP_glycos_trans_CS"/>
</dbReference>
<reference evidence="6 7" key="1">
    <citation type="submission" date="2020-04" db="EMBL/GenBank/DDBJ databases">
        <authorList>
            <person name="Wallbank WR R."/>
            <person name="Pardo Diaz C."/>
            <person name="Kozak K."/>
            <person name="Martin S."/>
            <person name="Jiggins C."/>
            <person name="Moest M."/>
            <person name="Warren A I."/>
            <person name="Byers J.R.P. K."/>
            <person name="Montejo-Kovacevich G."/>
            <person name="Yen C E."/>
        </authorList>
    </citation>
    <scope>NUCLEOTIDE SEQUENCE [LARGE SCALE GENOMIC DNA]</scope>
</reference>
<comment type="subcellular location">
    <subcellularLocation>
        <location evidence="5">Membrane</location>
        <topology evidence="5">Single-pass membrane protein</topology>
    </subcellularLocation>
</comment>
<dbReference type="SUPFAM" id="SSF53756">
    <property type="entry name" value="UDP-Glycosyltransferase/glycogen phosphorylase"/>
    <property type="match status" value="1"/>
</dbReference>
<accession>A0A8S0ZYH0</accession>
<dbReference type="AlphaFoldDB" id="A0A8S0ZYH0"/>
<dbReference type="PANTHER" id="PTHR48043">
    <property type="entry name" value="EG:EG0003.4 PROTEIN-RELATED"/>
    <property type="match status" value="1"/>
</dbReference>
<dbReference type="PANTHER" id="PTHR48043:SF159">
    <property type="entry name" value="EG:EG0003.4 PROTEIN-RELATED"/>
    <property type="match status" value="1"/>
</dbReference>
<organism evidence="6 7">
    <name type="scientific">Arctia plantaginis</name>
    <name type="common">Wood tiger moth</name>
    <name type="synonym">Phalaena plantaginis</name>
    <dbReference type="NCBI Taxonomy" id="874455"/>
    <lineage>
        <taxon>Eukaryota</taxon>
        <taxon>Metazoa</taxon>
        <taxon>Ecdysozoa</taxon>
        <taxon>Arthropoda</taxon>
        <taxon>Hexapoda</taxon>
        <taxon>Insecta</taxon>
        <taxon>Pterygota</taxon>
        <taxon>Neoptera</taxon>
        <taxon>Endopterygota</taxon>
        <taxon>Lepidoptera</taxon>
        <taxon>Glossata</taxon>
        <taxon>Ditrysia</taxon>
        <taxon>Noctuoidea</taxon>
        <taxon>Erebidae</taxon>
        <taxon>Arctiinae</taxon>
        <taxon>Arctia</taxon>
    </lineage>
</organism>
<evidence type="ECO:0000313" key="6">
    <source>
        <dbReference type="EMBL" id="CAB3238626.1"/>
    </source>
</evidence>
<keyword evidence="5" id="KW-1133">Transmembrane helix</keyword>
<feature type="transmembrane region" description="Helical" evidence="5">
    <location>
        <begin position="485"/>
        <end position="512"/>
    </location>
</feature>
<keyword evidence="5" id="KW-0472">Membrane</keyword>
<keyword evidence="3 4" id="KW-0808">Transferase</keyword>
<dbReference type="EMBL" id="CADEBD010000306">
    <property type="protein sequence ID" value="CAB3238626.1"/>
    <property type="molecule type" value="Genomic_DNA"/>
</dbReference>
<dbReference type="FunFam" id="3.40.50.2000:FF:000050">
    <property type="entry name" value="UDP-glucuronosyltransferase"/>
    <property type="match status" value="1"/>
</dbReference>
<sequence>MTMAASRIVVLCILFSFCFCDGFRILAVFPLTSASHGILGDNMVKYLIESGHEVTYITPFLRKVVHPSLHIVDVSENSKLFNENTMNVKLIMDNVVDFQNTDLMTSLLVNIASHTLENSNVQQLIQDPNQKFDVVIGEWMFSELYSVFAAIFECPLIWFSTIEPHYIILNMVDGPTNPAYTNDYQSKHVHPLSFIERGYELWKQISVLINKTYKFYYKEEEVYQRLIAPILKKRGRPVPSYEALRYNASLVLGNTHVALGDAFAMPQNYKHIGGYHIDKITAPLPENLENLLSNAKHGVIYFSMGSNIKSKDMPIELKRGILKVFGNMKQTIIWKFEEVLSDVPENVHILRWAPQQSILAHVNTVLFITHGGLLSLTEAVHFGIPVIVIPVFADQFANALRVERKGYGKKLELSYTMYEDLKIAIKEILCNSKYSKKAKEISLAYHDRPMNPKEELNFWVNHVIRTQGAQHLRSPALELPLYKRLFLDVIAAILVSILILKTIICYIINLFSVKAKHEKEKRA</sequence>
<dbReference type="PROSITE" id="PS00375">
    <property type="entry name" value="UDPGT"/>
    <property type="match status" value="1"/>
</dbReference>
<evidence type="ECO:0000256" key="3">
    <source>
        <dbReference type="ARBA" id="ARBA00022679"/>
    </source>
</evidence>
<evidence type="ECO:0000256" key="4">
    <source>
        <dbReference type="RuleBase" id="RU003718"/>
    </source>
</evidence>
<dbReference type="GO" id="GO:0016020">
    <property type="term" value="C:membrane"/>
    <property type="evidence" value="ECO:0007669"/>
    <property type="project" value="UniProtKB-SubCell"/>
</dbReference>
<comment type="caution">
    <text evidence="6">The sequence shown here is derived from an EMBL/GenBank/DDBJ whole genome shotgun (WGS) entry which is preliminary data.</text>
</comment>
<keyword evidence="2 4" id="KW-0328">Glycosyltransferase</keyword>
<dbReference type="CDD" id="cd03784">
    <property type="entry name" value="GT1_Gtf-like"/>
    <property type="match status" value="1"/>
</dbReference>
<dbReference type="Gene3D" id="3.40.50.2000">
    <property type="entry name" value="Glycogen Phosphorylase B"/>
    <property type="match status" value="1"/>
</dbReference>
<dbReference type="GO" id="GO:0015020">
    <property type="term" value="F:glucuronosyltransferase activity"/>
    <property type="evidence" value="ECO:0007669"/>
    <property type="project" value="UniProtKB-EC"/>
</dbReference>
<dbReference type="OrthoDB" id="7424895at2759"/>
<proteinExistence type="inferred from homology"/>
<keyword evidence="5" id="KW-0812">Transmembrane</keyword>
<comment type="similarity">
    <text evidence="1 4">Belongs to the UDP-glycosyltransferase family.</text>
</comment>
<evidence type="ECO:0000256" key="2">
    <source>
        <dbReference type="ARBA" id="ARBA00022676"/>
    </source>
</evidence>